<accession>A0A380NMW9</accession>
<dbReference type="Pfam" id="PF01032">
    <property type="entry name" value="FecCD"/>
    <property type="match status" value="1"/>
</dbReference>
<evidence type="ECO:0000256" key="2">
    <source>
        <dbReference type="ARBA" id="ARBA00007935"/>
    </source>
</evidence>
<keyword evidence="10" id="KW-1185">Reference proteome</keyword>
<evidence type="ECO:0000256" key="5">
    <source>
        <dbReference type="ARBA" id="ARBA00022692"/>
    </source>
</evidence>
<evidence type="ECO:0000256" key="4">
    <source>
        <dbReference type="ARBA" id="ARBA00022475"/>
    </source>
</evidence>
<keyword evidence="6 8" id="KW-1133">Transmembrane helix</keyword>
<dbReference type="GO" id="GO:0022857">
    <property type="term" value="F:transmembrane transporter activity"/>
    <property type="evidence" value="ECO:0007669"/>
    <property type="project" value="InterPro"/>
</dbReference>
<proteinExistence type="inferred from homology"/>
<dbReference type="AlphaFoldDB" id="A0A380NMW9"/>
<dbReference type="OrthoDB" id="9796260at2"/>
<dbReference type="InterPro" id="IPR000522">
    <property type="entry name" value="ABC_transptr_permease_BtuC"/>
</dbReference>
<evidence type="ECO:0000256" key="7">
    <source>
        <dbReference type="ARBA" id="ARBA00023136"/>
    </source>
</evidence>
<feature type="transmembrane region" description="Helical" evidence="8">
    <location>
        <begin position="69"/>
        <end position="91"/>
    </location>
</feature>
<keyword evidence="4" id="KW-1003">Cell membrane</keyword>
<dbReference type="GO" id="GO:0033214">
    <property type="term" value="P:siderophore-iron import into cell"/>
    <property type="evidence" value="ECO:0007669"/>
    <property type="project" value="TreeGrafter"/>
</dbReference>
<dbReference type="SUPFAM" id="SSF81345">
    <property type="entry name" value="ABC transporter involved in vitamin B12 uptake, BtuC"/>
    <property type="match status" value="1"/>
</dbReference>
<feature type="transmembrane region" description="Helical" evidence="8">
    <location>
        <begin position="103"/>
        <end position="124"/>
    </location>
</feature>
<evidence type="ECO:0000256" key="8">
    <source>
        <dbReference type="SAM" id="Phobius"/>
    </source>
</evidence>
<comment type="subcellular location">
    <subcellularLocation>
        <location evidence="1">Cell membrane</location>
        <topology evidence="1">Multi-pass membrane protein</topology>
    </subcellularLocation>
</comment>
<feature type="transmembrane region" description="Helical" evidence="8">
    <location>
        <begin position="228"/>
        <end position="253"/>
    </location>
</feature>
<feature type="transmembrane region" description="Helical" evidence="8">
    <location>
        <begin position="130"/>
        <end position="156"/>
    </location>
</feature>
<feature type="transmembrane region" description="Helical" evidence="8">
    <location>
        <begin position="168"/>
        <end position="195"/>
    </location>
</feature>
<feature type="transmembrane region" description="Helical" evidence="8">
    <location>
        <begin position="291"/>
        <end position="312"/>
    </location>
</feature>
<keyword evidence="3" id="KW-0813">Transport</keyword>
<keyword evidence="7 8" id="KW-0472">Membrane</keyword>
<feature type="transmembrane region" description="Helical" evidence="8">
    <location>
        <begin position="6"/>
        <end position="25"/>
    </location>
</feature>
<evidence type="ECO:0000256" key="1">
    <source>
        <dbReference type="ARBA" id="ARBA00004651"/>
    </source>
</evidence>
<evidence type="ECO:0000313" key="10">
    <source>
        <dbReference type="Proteomes" id="UP000255367"/>
    </source>
</evidence>
<organism evidence="9 10">
    <name type="scientific">Veillonella criceti</name>
    <dbReference type="NCBI Taxonomy" id="103891"/>
    <lineage>
        <taxon>Bacteria</taxon>
        <taxon>Bacillati</taxon>
        <taxon>Bacillota</taxon>
        <taxon>Negativicutes</taxon>
        <taxon>Veillonellales</taxon>
        <taxon>Veillonellaceae</taxon>
        <taxon>Veillonella</taxon>
    </lineage>
</organism>
<dbReference type="PANTHER" id="PTHR30472:SF19">
    <property type="entry name" value="PETROBACTIN IMPORT SYSTEM PERMEASE PROTEIN YCLO"/>
    <property type="match status" value="1"/>
</dbReference>
<dbReference type="InterPro" id="IPR037294">
    <property type="entry name" value="ABC_BtuC-like"/>
</dbReference>
<dbReference type="Proteomes" id="UP000255367">
    <property type="component" value="Unassembled WGS sequence"/>
</dbReference>
<reference evidence="9 10" key="1">
    <citation type="submission" date="2018-06" db="EMBL/GenBank/DDBJ databases">
        <authorList>
            <consortium name="Pathogen Informatics"/>
            <person name="Doyle S."/>
        </authorList>
    </citation>
    <scope>NUCLEOTIDE SEQUENCE [LARGE SCALE GENOMIC DNA]</scope>
    <source>
        <strain evidence="9 10">NCTC12020</strain>
    </source>
</reference>
<evidence type="ECO:0000256" key="6">
    <source>
        <dbReference type="ARBA" id="ARBA00022989"/>
    </source>
</evidence>
<dbReference type="GO" id="GO:0005886">
    <property type="term" value="C:plasma membrane"/>
    <property type="evidence" value="ECO:0007669"/>
    <property type="project" value="UniProtKB-SubCell"/>
</dbReference>
<evidence type="ECO:0000313" key="9">
    <source>
        <dbReference type="EMBL" id="SUP43799.1"/>
    </source>
</evidence>
<feature type="transmembrane region" description="Helical" evidence="8">
    <location>
        <begin position="45"/>
        <end position="63"/>
    </location>
</feature>
<evidence type="ECO:0000256" key="3">
    <source>
        <dbReference type="ARBA" id="ARBA00022448"/>
    </source>
</evidence>
<protein>
    <submittedName>
        <fullName evidence="9">Iron(III)-hydroxamate import system permease protein fhuB</fullName>
    </submittedName>
</protein>
<name>A0A380NMW9_9FIRM</name>
<dbReference type="Gene3D" id="1.10.3470.10">
    <property type="entry name" value="ABC transporter involved in vitamin B12 uptake, BtuC"/>
    <property type="match status" value="1"/>
</dbReference>
<gene>
    <name evidence="9" type="primary">fhuB</name>
    <name evidence="9" type="ORF">NCTC12020_01348</name>
</gene>
<sequence length="318" mass="35065">MANNQRRLLLLIGLFVMALGAYLMINMSTAQMAYALPRRLEKVAAVLLAGFGIAVSSVLFQTITHNRILTPSIIGFDSLYLLIQGGVLFIFGSTMTGILGESYYFLINVALMVVFADVLFRFLFQREQSYIYFILLGGVVCGMLFRSAFSFFMLLLDPDQFYVLQNKMFASFNLIPTDLLGIAAILTAIAIGYGWSLRRELDVFILGRENAHNLGIDTVHLQKRVLRVIALLVAVATALVGPITFLGLLVVNIAYQVLATYRHSILIGGTVLISWVTLLVGLVIVEHGLDFATNLTVIINGIGGSYFLYLLLKEGKSC</sequence>
<dbReference type="PANTHER" id="PTHR30472">
    <property type="entry name" value="FERRIC ENTEROBACTIN TRANSPORT SYSTEM PERMEASE PROTEIN"/>
    <property type="match status" value="1"/>
</dbReference>
<keyword evidence="5 8" id="KW-0812">Transmembrane</keyword>
<feature type="transmembrane region" description="Helical" evidence="8">
    <location>
        <begin position="265"/>
        <end position="285"/>
    </location>
</feature>
<comment type="similarity">
    <text evidence="2">Belongs to the binding-protein-dependent transport system permease family. FecCD subfamily.</text>
</comment>
<dbReference type="EMBL" id="UHIO01000001">
    <property type="protein sequence ID" value="SUP43799.1"/>
    <property type="molecule type" value="Genomic_DNA"/>
</dbReference>
<dbReference type="RefSeq" id="WP_115310497.1">
    <property type="nucleotide sequence ID" value="NZ_UHIO01000001.1"/>
</dbReference>